<keyword evidence="2" id="KW-0812">Transmembrane</keyword>
<sequence length="205" mass="21876">MTAGRDRGEDAFFSGAVTEPRAAPLPPPPRRESPLLRRSPLLAAVALAVSGWLLAMLWPDVAYFLSPGDPIDLGGPGAYRLDAARENRLAQIRGELLDAVPVTETRSGAARTVGRLAGTNLIVDRPGRGGPPVFEGRLLPAAARADYGEVVAAMRSRGGQVGDRFLVLRDGERPRKRWPPVAGAAILLVVVAVNGRALLRRLLTR</sequence>
<feature type="region of interest" description="Disordered" evidence="1">
    <location>
        <begin position="1"/>
        <end position="33"/>
    </location>
</feature>
<gene>
    <name evidence="3" type="ORF">AMOR_51770</name>
</gene>
<reference evidence="4" key="1">
    <citation type="journal article" date="2022" name="Int. J. Syst. Evol. Microbiol.">
        <title>Anaeromyxobacter oryzae sp. nov., Anaeromyxobacter diazotrophicus sp. nov. and Anaeromyxobacter paludicola sp. nov., isolated from paddy soils.</title>
        <authorList>
            <person name="Itoh H."/>
            <person name="Xu Z."/>
            <person name="Mise K."/>
            <person name="Masuda Y."/>
            <person name="Ushijima N."/>
            <person name="Hayakawa C."/>
            <person name="Shiratori Y."/>
            <person name="Senoo K."/>
        </authorList>
    </citation>
    <scope>NUCLEOTIDE SEQUENCE [LARGE SCALE GENOMIC DNA]</scope>
    <source>
        <strain evidence="4">Red232</strain>
    </source>
</reference>
<evidence type="ECO:0000256" key="2">
    <source>
        <dbReference type="SAM" id="Phobius"/>
    </source>
</evidence>
<proteinExistence type="predicted"/>
<feature type="compositionally biased region" description="Basic and acidic residues" evidence="1">
    <location>
        <begin position="1"/>
        <end position="10"/>
    </location>
</feature>
<organism evidence="3 4">
    <name type="scientific">Anaeromyxobacter oryzae</name>
    <dbReference type="NCBI Taxonomy" id="2918170"/>
    <lineage>
        <taxon>Bacteria</taxon>
        <taxon>Pseudomonadati</taxon>
        <taxon>Myxococcota</taxon>
        <taxon>Myxococcia</taxon>
        <taxon>Myxococcales</taxon>
        <taxon>Cystobacterineae</taxon>
        <taxon>Anaeromyxobacteraceae</taxon>
        <taxon>Anaeromyxobacter</taxon>
    </lineage>
</organism>
<evidence type="ECO:0000313" key="3">
    <source>
        <dbReference type="EMBL" id="BDG06181.1"/>
    </source>
</evidence>
<feature type="transmembrane region" description="Helical" evidence="2">
    <location>
        <begin position="40"/>
        <end position="58"/>
    </location>
</feature>
<keyword evidence="2" id="KW-1133">Transmembrane helix</keyword>
<keyword evidence="4" id="KW-1185">Reference proteome</keyword>
<accession>A0ABN6MZT6</accession>
<evidence type="ECO:0000256" key="1">
    <source>
        <dbReference type="SAM" id="MobiDB-lite"/>
    </source>
</evidence>
<dbReference type="EMBL" id="AP025591">
    <property type="protein sequence ID" value="BDG06181.1"/>
    <property type="molecule type" value="Genomic_DNA"/>
</dbReference>
<protein>
    <submittedName>
        <fullName evidence="3">Uncharacterized protein</fullName>
    </submittedName>
</protein>
<keyword evidence="2" id="KW-0472">Membrane</keyword>
<dbReference type="RefSeq" id="WP_248355546.1">
    <property type="nucleotide sequence ID" value="NZ_AP025591.1"/>
</dbReference>
<evidence type="ECO:0000313" key="4">
    <source>
        <dbReference type="Proteomes" id="UP001162891"/>
    </source>
</evidence>
<feature type="transmembrane region" description="Helical" evidence="2">
    <location>
        <begin position="178"/>
        <end position="199"/>
    </location>
</feature>
<dbReference type="Proteomes" id="UP001162891">
    <property type="component" value="Chromosome"/>
</dbReference>
<name>A0ABN6MZT6_9BACT</name>